<dbReference type="Gene3D" id="3.30.70.100">
    <property type="match status" value="1"/>
</dbReference>
<dbReference type="SMART" id="SM00886">
    <property type="entry name" value="Dabb"/>
    <property type="match status" value="1"/>
</dbReference>
<dbReference type="AlphaFoldDB" id="A0A521EPB2"/>
<feature type="domain" description="Stress-response A/B barrel" evidence="1">
    <location>
        <begin position="41"/>
        <end position="137"/>
    </location>
</feature>
<dbReference type="SUPFAM" id="SSF54909">
    <property type="entry name" value="Dimeric alpha+beta barrel"/>
    <property type="match status" value="1"/>
</dbReference>
<dbReference type="InterPro" id="IPR013097">
    <property type="entry name" value="Dabb"/>
</dbReference>
<protein>
    <submittedName>
        <fullName evidence="2">Stress responsive A/B Barrel Domain</fullName>
    </submittedName>
</protein>
<dbReference type="PROSITE" id="PS51502">
    <property type="entry name" value="S_R_A_B_BARREL"/>
    <property type="match status" value="1"/>
</dbReference>
<evidence type="ECO:0000259" key="1">
    <source>
        <dbReference type="PROSITE" id="PS51502"/>
    </source>
</evidence>
<proteinExistence type="predicted"/>
<dbReference type="RefSeq" id="WP_142455309.1">
    <property type="nucleotide sequence ID" value="NZ_FXTP01000013.1"/>
</dbReference>
<dbReference type="Proteomes" id="UP000317557">
    <property type="component" value="Unassembled WGS sequence"/>
</dbReference>
<organism evidence="2 3">
    <name type="scientific">Gracilimonas mengyeensis</name>
    <dbReference type="NCBI Taxonomy" id="1302730"/>
    <lineage>
        <taxon>Bacteria</taxon>
        <taxon>Pseudomonadati</taxon>
        <taxon>Balneolota</taxon>
        <taxon>Balneolia</taxon>
        <taxon>Balneolales</taxon>
        <taxon>Balneolaceae</taxon>
        <taxon>Gracilimonas</taxon>
    </lineage>
</organism>
<keyword evidence="3" id="KW-1185">Reference proteome</keyword>
<dbReference type="OrthoDB" id="7189263at2"/>
<sequence>MSYTPKFILLGLIIFTALGCTTPDKQAPDNQPKEESYSGMLQHTVYFYLNEDVTDEEKAAFKEGLEKLMSIEEIHRYHIGVPASTTEREVTDHSFGYSIFVWFSSMEDYDVYADHPIHLEFIDDYSNLWADVKVYDSELIVDSE</sequence>
<reference evidence="2 3" key="1">
    <citation type="submission" date="2017-05" db="EMBL/GenBank/DDBJ databases">
        <authorList>
            <person name="Varghese N."/>
            <person name="Submissions S."/>
        </authorList>
    </citation>
    <scope>NUCLEOTIDE SEQUENCE [LARGE SCALE GENOMIC DNA]</scope>
    <source>
        <strain evidence="2 3">DSM 21985</strain>
    </source>
</reference>
<evidence type="ECO:0000313" key="2">
    <source>
        <dbReference type="EMBL" id="SMO85769.1"/>
    </source>
</evidence>
<dbReference type="InterPro" id="IPR011008">
    <property type="entry name" value="Dimeric_a/b-barrel"/>
</dbReference>
<dbReference type="Pfam" id="PF07876">
    <property type="entry name" value="Dabb"/>
    <property type="match status" value="1"/>
</dbReference>
<accession>A0A521EPB2</accession>
<dbReference type="EMBL" id="FXTP01000013">
    <property type="protein sequence ID" value="SMO85769.1"/>
    <property type="molecule type" value="Genomic_DNA"/>
</dbReference>
<dbReference type="PROSITE" id="PS51257">
    <property type="entry name" value="PROKAR_LIPOPROTEIN"/>
    <property type="match status" value="1"/>
</dbReference>
<evidence type="ECO:0000313" key="3">
    <source>
        <dbReference type="Proteomes" id="UP000317557"/>
    </source>
</evidence>
<gene>
    <name evidence="2" type="ORF">SAMN06265219_1132</name>
</gene>
<name>A0A521EPB2_9BACT</name>